<comment type="caution">
    <text evidence="2">The sequence shown here is derived from an EMBL/GenBank/DDBJ whole genome shotgun (WGS) entry which is preliminary data.</text>
</comment>
<organism evidence="2 3">
    <name type="scientific">Helicobacter canis</name>
    <dbReference type="NCBI Taxonomy" id="29419"/>
    <lineage>
        <taxon>Bacteria</taxon>
        <taxon>Pseudomonadati</taxon>
        <taxon>Campylobacterota</taxon>
        <taxon>Epsilonproteobacteria</taxon>
        <taxon>Campylobacterales</taxon>
        <taxon>Helicobacteraceae</taxon>
        <taxon>Helicobacter</taxon>
    </lineage>
</organism>
<evidence type="ECO:0000313" key="2">
    <source>
        <dbReference type="EMBL" id="KAA8710469.1"/>
    </source>
</evidence>
<feature type="transmembrane region" description="Helical" evidence="1">
    <location>
        <begin position="77"/>
        <end position="97"/>
    </location>
</feature>
<keyword evidence="1" id="KW-0472">Membrane</keyword>
<name>A0A5M9QQX8_9HELI</name>
<evidence type="ECO:0000313" key="3">
    <source>
        <dbReference type="Proteomes" id="UP000323707"/>
    </source>
</evidence>
<protein>
    <recommendedName>
        <fullName evidence="4">TerC family integral membrane protein</fullName>
    </recommendedName>
</protein>
<feature type="transmembrane region" description="Helical" evidence="1">
    <location>
        <begin position="48"/>
        <end position="71"/>
    </location>
</feature>
<dbReference type="Proteomes" id="UP000323707">
    <property type="component" value="Unassembled WGS sequence"/>
</dbReference>
<evidence type="ECO:0000256" key="1">
    <source>
        <dbReference type="SAM" id="Phobius"/>
    </source>
</evidence>
<feature type="transmembrane region" description="Helical" evidence="1">
    <location>
        <begin position="14"/>
        <end position="36"/>
    </location>
</feature>
<proteinExistence type="predicted"/>
<reference evidence="2 3" key="1">
    <citation type="submission" date="2019-09" db="EMBL/GenBank/DDBJ databases">
        <title>Draft genome sequence of various Type strains from the CCUG.</title>
        <authorList>
            <person name="Pineiro-Iglesias B."/>
            <person name="Tunovic T."/>
            <person name="Unosson C."/>
            <person name="Inganas E."/>
            <person name="Ohlen M."/>
            <person name="Cardew S."/>
            <person name="Jensie-Markopoulos S."/>
            <person name="Salva-Serra F."/>
            <person name="Jaen-Luchoro D."/>
            <person name="Karlsson R."/>
            <person name="Svensson-Stadler L."/>
            <person name="Chun J."/>
            <person name="Moore E."/>
        </authorList>
    </citation>
    <scope>NUCLEOTIDE SEQUENCE [LARGE SCALE GENOMIC DNA]</scope>
    <source>
        <strain evidence="2 3">CCUG 32756T</strain>
    </source>
</reference>
<dbReference type="AlphaFoldDB" id="A0A5M9QQX8"/>
<dbReference type="RefSeq" id="WP_150336976.1">
    <property type="nucleotide sequence ID" value="NZ_JAERIX010000049.1"/>
</dbReference>
<evidence type="ECO:0008006" key="4">
    <source>
        <dbReference type="Google" id="ProtNLM"/>
    </source>
</evidence>
<keyword evidence="1" id="KW-0812">Transmembrane</keyword>
<keyword evidence="1" id="KW-1133">Transmembrane helix</keyword>
<accession>A0A5M9QQX8</accession>
<dbReference type="EMBL" id="VXKE01000007">
    <property type="protein sequence ID" value="KAA8710469.1"/>
    <property type="molecule type" value="Genomic_DNA"/>
</dbReference>
<gene>
    <name evidence="2" type="ORF">F4V45_02865</name>
</gene>
<sequence>MEVDMVAKAFNDMVFFHAFFMAFFPIPFLINLYTLFTYKTYQKVIIKLWFVMPIIFLLVAVGSFSGVFILASRQWYMTWQIGLMIALMVLIFAVEMVRLKRLKLARTDERLMRKYITFCKWVYSIELCLVLLFSLRIIV</sequence>
<feature type="transmembrane region" description="Helical" evidence="1">
    <location>
        <begin position="118"/>
        <end position="138"/>
    </location>
</feature>